<accession>A0A9D2LCX2</accession>
<feature type="compositionally biased region" description="Basic and acidic residues" evidence="1">
    <location>
        <begin position="7"/>
        <end position="27"/>
    </location>
</feature>
<evidence type="ECO:0000313" key="4">
    <source>
        <dbReference type="Proteomes" id="UP000823823"/>
    </source>
</evidence>
<comment type="caution">
    <text evidence="3">The sequence shown here is derived from an EMBL/GenBank/DDBJ whole genome shotgun (WGS) entry which is preliminary data.</text>
</comment>
<dbReference type="InterPro" id="IPR029058">
    <property type="entry name" value="AB_hydrolase_fold"/>
</dbReference>
<evidence type="ECO:0000256" key="1">
    <source>
        <dbReference type="SAM" id="MobiDB-lite"/>
    </source>
</evidence>
<organism evidence="3 4">
    <name type="scientific">Candidatus Brachybacterium merdavium</name>
    <dbReference type="NCBI Taxonomy" id="2838513"/>
    <lineage>
        <taxon>Bacteria</taxon>
        <taxon>Bacillati</taxon>
        <taxon>Actinomycetota</taxon>
        <taxon>Actinomycetes</taxon>
        <taxon>Micrococcales</taxon>
        <taxon>Dermabacteraceae</taxon>
        <taxon>Brachybacterium</taxon>
    </lineage>
</organism>
<proteinExistence type="predicted"/>
<reference evidence="3" key="1">
    <citation type="journal article" date="2021" name="PeerJ">
        <title>Extensive microbial diversity within the chicken gut microbiome revealed by metagenomics and culture.</title>
        <authorList>
            <person name="Gilroy R."/>
            <person name="Ravi A."/>
            <person name="Getino M."/>
            <person name="Pursley I."/>
            <person name="Horton D.L."/>
            <person name="Alikhan N.F."/>
            <person name="Baker D."/>
            <person name="Gharbi K."/>
            <person name="Hall N."/>
            <person name="Watson M."/>
            <person name="Adriaenssens E.M."/>
            <person name="Foster-Nyarko E."/>
            <person name="Jarju S."/>
            <person name="Secka A."/>
            <person name="Antonio M."/>
            <person name="Oren A."/>
            <person name="Chaudhuri R.R."/>
            <person name="La Ragione R."/>
            <person name="Hildebrand F."/>
            <person name="Pallen M.J."/>
        </authorList>
    </citation>
    <scope>NUCLEOTIDE SEQUENCE</scope>
    <source>
        <strain evidence="3">ChiHjej13B12-24818</strain>
    </source>
</reference>
<dbReference type="InterPro" id="IPR002018">
    <property type="entry name" value="CarbesteraseB"/>
</dbReference>
<protein>
    <submittedName>
        <fullName evidence="3">Carboxylesterase family protein</fullName>
    </submittedName>
</protein>
<sequence>MTAVHGFEVERGHDASVRSRGPERGYDTRVGSRVAASSWGSLPRTAAEATTPRQPLPGAPPEAPRRCIHAPCGIVEGWIDGEVLRATGIRYARAARFGEPAPEPDADGILDATAWSPAAPQYPDLALEAMFGAQQRPLRMDEHCQYLSVTAPADLAPGEELPVMVWIHGGSYLTGAGDSGATDPAELVAEQRVVVVTVTYRLGLLGYPGGGARGSNLGLLDQAQALRWVRRNIAAFGGNAQQVTGFGESAGGDAIAHLLLAFPDERLMDRAIIQSAPLGIMRGRGPMTAAMNALADTAAPDATLADLGHLQEVITAKVAGNSLRYGLRTGMPWGVQYAAPPLPPEEQVLDSWQDAAGIPLLIGTTAAEVTLFTEPMAVMRAMRRLPIVGVRLHDALVRRLTRAIFDDGADALARRWVAGGGTASRYRMTWSAAGNPIGSPHGLDVALLFAREDNWQHVVALQGSTWADVHAAGRALRTIWAAFARGDDAAVRTRGGVVQIESGWTERSATRF</sequence>
<evidence type="ECO:0000313" key="3">
    <source>
        <dbReference type="EMBL" id="HJB10317.1"/>
    </source>
</evidence>
<dbReference type="PANTHER" id="PTHR11559">
    <property type="entry name" value="CARBOXYLESTERASE"/>
    <property type="match status" value="1"/>
</dbReference>
<feature type="region of interest" description="Disordered" evidence="1">
    <location>
        <begin position="1"/>
        <end position="63"/>
    </location>
</feature>
<name>A0A9D2LCX2_9MICO</name>
<dbReference type="InterPro" id="IPR050309">
    <property type="entry name" value="Type-B_Carboxylest/Lipase"/>
</dbReference>
<dbReference type="Pfam" id="PF00135">
    <property type="entry name" value="COesterase"/>
    <property type="match status" value="1"/>
</dbReference>
<dbReference type="SUPFAM" id="SSF53474">
    <property type="entry name" value="alpha/beta-Hydrolases"/>
    <property type="match status" value="1"/>
</dbReference>
<feature type="domain" description="Carboxylesterase type B" evidence="2">
    <location>
        <begin position="68"/>
        <end position="374"/>
    </location>
</feature>
<reference evidence="3" key="2">
    <citation type="submission" date="2021-04" db="EMBL/GenBank/DDBJ databases">
        <authorList>
            <person name="Gilroy R."/>
        </authorList>
    </citation>
    <scope>NUCLEOTIDE SEQUENCE</scope>
    <source>
        <strain evidence="3">ChiHjej13B12-24818</strain>
    </source>
</reference>
<dbReference type="Gene3D" id="3.40.50.1820">
    <property type="entry name" value="alpha/beta hydrolase"/>
    <property type="match status" value="1"/>
</dbReference>
<dbReference type="Proteomes" id="UP000823823">
    <property type="component" value="Unassembled WGS sequence"/>
</dbReference>
<gene>
    <name evidence="3" type="ORF">H9786_07265</name>
</gene>
<evidence type="ECO:0000259" key="2">
    <source>
        <dbReference type="Pfam" id="PF00135"/>
    </source>
</evidence>
<dbReference type="EMBL" id="DWZH01000053">
    <property type="protein sequence ID" value="HJB10317.1"/>
    <property type="molecule type" value="Genomic_DNA"/>
</dbReference>
<dbReference type="AlphaFoldDB" id="A0A9D2LCX2"/>